<feature type="transmembrane region" description="Helical" evidence="1">
    <location>
        <begin position="39"/>
        <end position="58"/>
    </location>
</feature>
<evidence type="ECO:0000256" key="1">
    <source>
        <dbReference type="SAM" id="Phobius"/>
    </source>
</evidence>
<evidence type="ECO:0000313" key="2">
    <source>
        <dbReference type="EMBL" id="MBB4016488.1"/>
    </source>
</evidence>
<evidence type="ECO:0000313" key="3">
    <source>
        <dbReference type="Proteomes" id="UP000577362"/>
    </source>
</evidence>
<dbReference type="RefSeq" id="WP_156332809.1">
    <property type="nucleotide sequence ID" value="NZ_JACIEN010000001.1"/>
</dbReference>
<keyword evidence="3" id="KW-1185">Reference proteome</keyword>
<organism evidence="2 3">
    <name type="scientific">Chelatococcus caeni</name>
    <dbReference type="NCBI Taxonomy" id="1348468"/>
    <lineage>
        <taxon>Bacteria</taxon>
        <taxon>Pseudomonadati</taxon>
        <taxon>Pseudomonadota</taxon>
        <taxon>Alphaproteobacteria</taxon>
        <taxon>Hyphomicrobiales</taxon>
        <taxon>Chelatococcaceae</taxon>
        <taxon>Chelatococcus</taxon>
    </lineage>
</organism>
<dbReference type="AlphaFoldDB" id="A0A840BYH6"/>
<protein>
    <submittedName>
        <fullName evidence="2">Uncharacterized protein</fullName>
    </submittedName>
</protein>
<dbReference type="Proteomes" id="UP000577362">
    <property type="component" value="Unassembled WGS sequence"/>
</dbReference>
<name>A0A840BYH6_9HYPH</name>
<proteinExistence type="predicted"/>
<reference evidence="2 3" key="1">
    <citation type="submission" date="2020-08" db="EMBL/GenBank/DDBJ databases">
        <title>Genomic Encyclopedia of Type Strains, Phase IV (KMG-IV): sequencing the most valuable type-strain genomes for metagenomic binning, comparative biology and taxonomic classification.</title>
        <authorList>
            <person name="Goeker M."/>
        </authorList>
    </citation>
    <scope>NUCLEOTIDE SEQUENCE [LARGE SCALE GENOMIC DNA]</scope>
    <source>
        <strain evidence="2 3">DSM 103737</strain>
    </source>
</reference>
<sequence>MNARKRQPPELEVPPLRPDGLQLDEERAFQRRFWTAERWAWIVFAAIIAVALAGLTGASGPLARTSLAAGGGQTDLPRIARLDAPETFEIVFNEEQPMHRLVISKSFADYFQIEDIQPQPQRSLLLPDARALEFPAEAAPPHRVTIHARARRAGLARYAIGLDGPAITATTLILP</sequence>
<keyword evidence="1" id="KW-1133">Transmembrane helix</keyword>
<dbReference type="EMBL" id="JACIEN010000001">
    <property type="protein sequence ID" value="MBB4016488.1"/>
    <property type="molecule type" value="Genomic_DNA"/>
</dbReference>
<keyword evidence="1" id="KW-0812">Transmembrane</keyword>
<accession>A0A840BYH6</accession>
<comment type="caution">
    <text evidence="2">The sequence shown here is derived from an EMBL/GenBank/DDBJ whole genome shotgun (WGS) entry which is preliminary data.</text>
</comment>
<gene>
    <name evidence="2" type="ORF">GGR16_001494</name>
</gene>
<keyword evidence="1" id="KW-0472">Membrane</keyword>